<dbReference type="PANTHER" id="PTHR21198:SF2">
    <property type="entry name" value="GLUTAMATE RACEMASE"/>
    <property type="match status" value="1"/>
</dbReference>
<dbReference type="Pfam" id="PF01177">
    <property type="entry name" value="Asp_Glu_race"/>
    <property type="match status" value="1"/>
</dbReference>
<dbReference type="PROSITE" id="PS00924">
    <property type="entry name" value="ASP_GLU_RACEMASE_2"/>
    <property type="match status" value="1"/>
</dbReference>
<comment type="catalytic activity">
    <reaction evidence="1">
        <text>L-glutamate = D-glutamate</text>
        <dbReference type="Rhea" id="RHEA:12813"/>
        <dbReference type="ChEBI" id="CHEBI:29985"/>
        <dbReference type="ChEBI" id="CHEBI:29986"/>
        <dbReference type="EC" id="5.1.1.3"/>
    </reaction>
</comment>
<dbReference type="GO" id="GO:0008881">
    <property type="term" value="F:glutamate racemase activity"/>
    <property type="evidence" value="ECO:0007669"/>
    <property type="project" value="UniProtKB-EC"/>
</dbReference>
<dbReference type="PANTHER" id="PTHR21198">
    <property type="entry name" value="GLUTAMATE RACEMASE"/>
    <property type="match status" value="1"/>
</dbReference>
<dbReference type="SUPFAM" id="SSF53681">
    <property type="entry name" value="Aspartate/glutamate racemase"/>
    <property type="match status" value="2"/>
</dbReference>
<reference evidence="7" key="1">
    <citation type="submission" date="2019-08" db="EMBL/GenBank/DDBJ databases">
        <authorList>
            <person name="Kucharzyk K."/>
            <person name="Murdoch R.W."/>
            <person name="Higgins S."/>
            <person name="Loffler F."/>
        </authorList>
    </citation>
    <scope>NUCLEOTIDE SEQUENCE</scope>
</reference>
<evidence type="ECO:0000256" key="6">
    <source>
        <dbReference type="ARBA" id="ARBA00023316"/>
    </source>
</evidence>
<keyword evidence="6" id="KW-0961">Cell wall biogenesis/degradation</keyword>
<dbReference type="InterPro" id="IPR001920">
    <property type="entry name" value="Asp/Glu_race"/>
</dbReference>
<protein>
    <recommendedName>
        <fullName evidence="2">glutamate racemase</fullName>
        <ecNumber evidence="2">5.1.1.3</ecNumber>
    </recommendedName>
</protein>
<evidence type="ECO:0000256" key="1">
    <source>
        <dbReference type="ARBA" id="ARBA00001602"/>
    </source>
</evidence>
<dbReference type="GO" id="GO:0009252">
    <property type="term" value="P:peptidoglycan biosynthetic process"/>
    <property type="evidence" value="ECO:0007669"/>
    <property type="project" value="UniProtKB-KW"/>
</dbReference>
<evidence type="ECO:0000313" key="7">
    <source>
        <dbReference type="EMBL" id="MPM10984.1"/>
    </source>
</evidence>
<dbReference type="FunFam" id="3.40.50.1860:FF:000001">
    <property type="entry name" value="Glutamate racemase"/>
    <property type="match status" value="1"/>
</dbReference>
<proteinExistence type="inferred from homology"/>
<dbReference type="GO" id="GO:0071555">
    <property type="term" value="P:cell wall organization"/>
    <property type="evidence" value="ECO:0007669"/>
    <property type="project" value="UniProtKB-KW"/>
</dbReference>
<keyword evidence="5 7" id="KW-0413">Isomerase</keyword>
<gene>
    <name evidence="7" type="primary">murI_11</name>
    <name evidence="7" type="ORF">SDC9_57322</name>
</gene>
<dbReference type="Gene3D" id="3.40.50.1860">
    <property type="match status" value="2"/>
</dbReference>
<evidence type="ECO:0000256" key="3">
    <source>
        <dbReference type="ARBA" id="ARBA00022960"/>
    </source>
</evidence>
<dbReference type="InterPro" id="IPR015942">
    <property type="entry name" value="Asp/Glu/hydantoin_racemase"/>
</dbReference>
<dbReference type="InterPro" id="IPR033134">
    <property type="entry name" value="Asp/Glu_racemase_AS_2"/>
</dbReference>
<organism evidence="7">
    <name type="scientific">bioreactor metagenome</name>
    <dbReference type="NCBI Taxonomy" id="1076179"/>
    <lineage>
        <taxon>unclassified sequences</taxon>
        <taxon>metagenomes</taxon>
        <taxon>ecological metagenomes</taxon>
    </lineage>
</organism>
<keyword evidence="4" id="KW-0573">Peptidoglycan synthesis</keyword>
<sequence>MDRRAIGVFDSGLGGLTAIRELERLFPCEDIIYFGDTGRVPYGNRSRETIIKYARQDVSFLRSFDLKIIVIACGTVSSTALELLAAENTIPVLGVVEPAGQAAAEATRNGFIGLIGTQASIRSGAYERVISKAAPSAKVIARPCPLLVPLVENGRFQQGDRVAEMVTEEYLSPIKEAGVDTLVLGCTHYPLLKPLIASQMGPQVTLIDAGACCARQVAELLRRKDALTDAAGTGSHRYYVSDSVDGFARLASIFLQRDVLEEVSQVDIDSF</sequence>
<dbReference type="NCBIfam" id="TIGR00067">
    <property type="entry name" value="glut_race"/>
    <property type="match status" value="1"/>
</dbReference>
<evidence type="ECO:0000256" key="2">
    <source>
        <dbReference type="ARBA" id="ARBA00013090"/>
    </source>
</evidence>
<dbReference type="GO" id="GO:0008360">
    <property type="term" value="P:regulation of cell shape"/>
    <property type="evidence" value="ECO:0007669"/>
    <property type="project" value="UniProtKB-KW"/>
</dbReference>
<dbReference type="HAMAP" id="MF_00258">
    <property type="entry name" value="Glu_racemase"/>
    <property type="match status" value="1"/>
</dbReference>
<evidence type="ECO:0000256" key="5">
    <source>
        <dbReference type="ARBA" id="ARBA00023235"/>
    </source>
</evidence>
<name>A0A644XA44_9ZZZZ</name>
<evidence type="ECO:0000256" key="4">
    <source>
        <dbReference type="ARBA" id="ARBA00022984"/>
    </source>
</evidence>
<dbReference type="EMBL" id="VSSQ01001768">
    <property type="protein sequence ID" value="MPM10984.1"/>
    <property type="molecule type" value="Genomic_DNA"/>
</dbReference>
<comment type="caution">
    <text evidence="7">The sequence shown here is derived from an EMBL/GenBank/DDBJ whole genome shotgun (WGS) entry which is preliminary data.</text>
</comment>
<keyword evidence="3" id="KW-0133">Cell shape</keyword>
<dbReference type="AlphaFoldDB" id="A0A644XA44"/>
<accession>A0A644XA44</accession>
<dbReference type="InterPro" id="IPR004391">
    <property type="entry name" value="Glu_race"/>
</dbReference>
<dbReference type="EC" id="5.1.1.3" evidence="2"/>